<organism evidence="2 3">
    <name type="scientific">Petrolisthes cinctipes</name>
    <name type="common">Flat porcelain crab</name>
    <dbReference type="NCBI Taxonomy" id="88211"/>
    <lineage>
        <taxon>Eukaryota</taxon>
        <taxon>Metazoa</taxon>
        <taxon>Ecdysozoa</taxon>
        <taxon>Arthropoda</taxon>
        <taxon>Crustacea</taxon>
        <taxon>Multicrustacea</taxon>
        <taxon>Malacostraca</taxon>
        <taxon>Eumalacostraca</taxon>
        <taxon>Eucarida</taxon>
        <taxon>Decapoda</taxon>
        <taxon>Pleocyemata</taxon>
        <taxon>Anomura</taxon>
        <taxon>Galatheoidea</taxon>
        <taxon>Porcellanidae</taxon>
        <taxon>Petrolisthes</taxon>
    </lineage>
</organism>
<dbReference type="EMBL" id="JAWQEG010001490">
    <property type="protein sequence ID" value="KAK3879140.1"/>
    <property type="molecule type" value="Genomic_DNA"/>
</dbReference>
<reference evidence="2" key="1">
    <citation type="submission" date="2023-10" db="EMBL/GenBank/DDBJ databases">
        <title>Genome assemblies of two species of porcelain crab, Petrolisthes cinctipes and Petrolisthes manimaculis (Anomura: Porcellanidae).</title>
        <authorList>
            <person name="Angst P."/>
        </authorList>
    </citation>
    <scope>NUCLEOTIDE SEQUENCE</scope>
    <source>
        <strain evidence="2">PB745_01</strain>
        <tissue evidence="2">Gill</tissue>
    </source>
</reference>
<evidence type="ECO:0000256" key="1">
    <source>
        <dbReference type="SAM" id="MobiDB-lite"/>
    </source>
</evidence>
<gene>
    <name evidence="2" type="ORF">Pcinc_016298</name>
</gene>
<feature type="compositionally biased region" description="Acidic residues" evidence="1">
    <location>
        <begin position="46"/>
        <end position="65"/>
    </location>
</feature>
<feature type="region of interest" description="Disordered" evidence="1">
    <location>
        <begin position="46"/>
        <end position="71"/>
    </location>
</feature>
<protein>
    <submittedName>
        <fullName evidence="2">Uncharacterized protein</fullName>
    </submittedName>
</protein>
<name>A0AAE1FT65_PETCI</name>
<sequence>MLPSETMRRTSQARETADVIRAVPGLSCVSEEEIVDLVGGEYREETAEEMLNQDEEKEEDKEEEISQMNRQ</sequence>
<keyword evidence="3" id="KW-1185">Reference proteome</keyword>
<accession>A0AAE1FT65</accession>
<dbReference type="Proteomes" id="UP001286313">
    <property type="component" value="Unassembled WGS sequence"/>
</dbReference>
<proteinExistence type="predicted"/>
<evidence type="ECO:0000313" key="2">
    <source>
        <dbReference type="EMBL" id="KAK3879140.1"/>
    </source>
</evidence>
<evidence type="ECO:0000313" key="3">
    <source>
        <dbReference type="Proteomes" id="UP001286313"/>
    </source>
</evidence>
<comment type="caution">
    <text evidence="2">The sequence shown here is derived from an EMBL/GenBank/DDBJ whole genome shotgun (WGS) entry which is preliminary data.</text>
</comment>
<dbReference type="AlphaFoldDB" id="A0AAE1FT65"/>